<proteinExistence type="predicted"/>
<evidence type="ECO:0000256" key="1">
    <source>
        <dbReference type="SAM" id="Phobius"/>
    </source>
</evidence>
<dbReference type="SUPFAM" id="SSF52833">
    <property type="entry name" value="Thioredoxin-like"/>
    <property type="match status" value="1"/>
</dbReference>
<organism evidence="3 4">
    <name type="scientific">Actinoplanes subglobosus</name>
    <dbReference type="NCBI Taxonomy" id="1547892"/>
    <lineage>
        <taxon>Bacteria</taxon>
        <taxon>Bacillati</taxon>
        <taxon>Actinomycetota</taxon>
        <taxon>Actinomycetes</taxon>
        <taxon>Micromonosporales</taxon>
        <taxon>Micromonosporaceae</taxon>
        <taxon>Actinoplanes</taxon>
    </lineage>
</organism>
<name>A0ABV8IPP9_9ACTN</name>
<dbReference type="Gene3D" id="3.40.30.10">
    <property type="entry name" value="Glutaredoxin"/>
    <property type="match status" value="1"/>
</dbReference>
<dbReference type="Pfam" id="PF00462">
    <property type="entry name" value="Glutaredoxin"/>
    <property type="match status" value="1"/>
</dbReference>
<dbReference type="EMBL" id="JBHSBL010000015">
    <property type="protein sequence ID" value="MFC4066194.1"/>
    <property type="molecule type" value="Genomic_DNA"/>
</dbReference>
<dbReference type="Proteomes" id="UP001595867">
    <property type="component" value="Unassembled WGS sequence"/>
</dbReference>
<evidence type="ECO:0000313" key="4">
    <source>
        <dbReference type="Proteomes" id="UP001595867"/>
    </source>
</evidence>
<dbReference type="InterPro" id="IPR036249">
    <property type="entry name" value="Thioredoxin-like_sf"/>
</dbReference>
<feature type="transmembrane region" description="Helical" evidence="1">
    <location>
        <begin position="30"/>
        <end position="50"/>
    </location>
</feature>
<sequence>MVRRWRLAVFGVFTGGLVAAAGIGAGRTWSAVLLLIFFLGYAFVLSPLFYPRESADDGRPVIYWRPGCRYCLRMRARLGPDAAKLRWVDIWKDPEAAGTVRRITGGDETVPTLVIAGQCHVNPEPSWVRKQLAAAVP</sequence>
<keyword evidence="4" id="KW-1185">Reference proteome</keyword>
<evidence type="ECO:0000313" key="3">
    <source>
        <dbReference type="EMBL" id="MFC4066194.1"/>
    </source>
</evidence>
<evidence type="ECO:0000259" key="2">
    <source>
        <dbReference type="Pfam" id="PF00462"/>
    </source>
</evidence>
<feature type="domain" description="Glutaredoxin" evidence="2">
    <location>
        <begin position="61"/>
        <end position="119"/>
    </location>
</feature>
<keyword evidence="1" id="KW-1133">Transmembrane helix</keyword>
<gene>
    <name evidence="3" type="ORF">ACFO0C_14765</name>
</gene>
<dbReference type="InterPro" id="IPR002109">
    <property type="entry name" value="Glutaredoxin"/>
</dbReference>
<accession>A0ABV8IPP9</accession>
<keyword evidence="1" id="KW-0812">Transmembrane</keyword>
<dbReference type="RefSeq" id="WP_378067167.1">
    <property type="nucleotide sequence ID" value="NZ_JBHSBL010000015.1"/>
</dbReference>
<comment type="caution">
    <text evidence="3">The sequence shown here is derived from an EMBL/GenBank/DDBJ whole genome shotgun (WGS) entry which is preliminary data.</text>
</comment>
<reference evidence="4" key="1">
    <citation type="journal article" date="2019" name="Int. J. Syst. Evol. Microbiol.">
        <title>The Global Catalogue of Microorganisms (GCM) 10K type strain sequencing project: providing services to taxonomists for standard genome sequencing and annotation.</title>
        <authorList>
            <consortium name="The Broad Institute Genomics Platform"/>
            <consortium name="The Broad Institute Genome Sequencing Center for Infectious Disease"/>
            <person name="Wu L."/>
            <person name="Ma J."/>
        </authorList>
    </citation>
    <scope>NUCLEOTIDE SEQUENCE [LARGE SCALE GENOMIC DNA]</scope>
    <source>
        <strain evidence="4">TBRC 5832</strain>
    </source>
</reference>
<protein>
    <submittedName>
        <fullName evidence="3">Glutaredoxin domain-containing protein</fullName>
    </submittedName>
</protein>
<keyword evidence="1" id="KW-0472">Membrane</keyword>